<evidence type="ECO:0000313" key="1">
    <source>
        <dbReference type="EMBL" id="CAE8595401.1"/>
    </source>
</evidence>
<dbReference type="Proteomes" id="UP000654075">
    <property type="component" value="Unassembled WGS sequence"/>
</dbReference>
<dbReference type="EMBL" id="CAJNNV010007810">
    <property type="protein sequence ID" value="CAE8595401.1"/>
    <property type="molecule type" value="Genomic_DNA"/>
</dbReference>
<comment type="caution">
    <text evidence="1">The sequence shown here is derived from an EMBL/GenBank/DDBJ whole genome shotgun (WGS) entry which is preliminary data.</text>
</comment>
<evidence type="ECO:0000313" key="3">
    <source>
        <dbReference type="Proteomes" id="UP000654075"/>
    </source>
</evidence>
<accession>A0A813E8Y7</accession>
<keyword evidence="3" id="KW-1185">Reference proteome</keyword>
<evidence type="ECO:0000313" key="2">
    <source>
        <dbReference type="EMBL" id="CAE8699790.1"/>
    </source>
</evidence>
<proteinExistence type="predicted"/>
<reference evidence="1" key="1">
    <citation type="submission" date="2021-02" db="EMBL/GenBank/DDBJ databases">
        <authorList>
            <person name="Dougan E. K."/>
            <person name="Rhodes N."/>
            <person name="Thang M."/>
            <person name="Chan C."/>
        </authorList>
    </citation>
    <scope>NUCLEOTIDE SEQUENCE</scope>
</reference>
<feature type="non-terminal residue" evidence="1">
    <location>
        <position position="148"/>
    </location>
</feature>
<organism evidence="1 3">
    <name type="scientific">Polarella glacialis</name>
    <name type="common">Dinoflagellate</name>
    <dbReference type="NCBI Taxonomy" id="89957"/>
    <lineage>
        <taxon>Eukaryota</taxon>
        <taxon>Sar</taxon>
        <taxon>Alveolata</taxon>
        <taxon>Dinophyceae</taxon>
        <taxon>Suessiales</taxon>
        <taxon>Suessiaceae</taxon>
        <taxon>Polarella</taxon>
    </lineage>
</organism>
<gene>
    <name evidence="1" type="ORF">PGLA1383_LOCUS13912</name>
    <name evidence="2" type="ORF">PGLA2088_LOCUS31308</name>
</gene>
<sequence>LSAPGAPFTGWLGDGGGWILGGEALTAVDMPPVPLGTTCPPGPCGPSCRCGQVAVKVSELEKTWLLDKVRTQRIRAAIQIFEDNKGVIRRGRVSHMNRFEPAAVGCYEPLTVDPRRRPLPALPAPPPPQADELAIIAVNPAPPLLSMR</sequence>
<name>A0A813E8Y7_POLGL</name>
<dbReference type="AlphaFoldDB" id="A0A813E8Y7"/>
<dbReference type="EMBL" id="CAJNNW010029308">
    <property type="protein sequence ID" value="CAE8699790.1"/>
    <property type="molecule type" value="Genomic_DNA"/>
</dbReference>
<dbReference type="Proteomes" id="UP000626109">
    <property type="component" value="Unassembled WGS sequence"/>
</dbReference>
<protein>
    <submittedName>
        <fullName evidence="1">Uncharacterized protein</fullName>
    </submittedName>
</protein>